<protein>
    <submittedName>
        <fullName evidence="1">Uncharacterized protein</fullName>
    </submittedName>
</protein>
<name>A0ACC6T797_9HYPH</name>
<proteinExistence type="predicted"/>
<dbReference type="Proteomes" id="UP001480082">
    <property type="component" value="Unassembled WGS sequence"/>
</dbReference>
<reference evidence="1 2" key="1">
    <citation type="journal article" date="2024" name="Proc. Natl. Acad. Sci. U.S.A.">
        <title>The evolutionary genomics of adaptation to stress in wild rhizobium bacteria.</title>
        <authorList>
            <person name="Kehlet-Delgado H."/>
            <person name="Montoya A.P."/>
            <person name="Jensen K.T."/>
            <person name="Wendlandt C.E."/>
            <person name="Dexheimer C."/>
            <person name="Roberts M."/>
            <person name="Torres Martinez L."/>
            <person name="Friesen M.L."/>
            <person name="Griffitts J.S."/>
            <person name="Porter S.S."/>
        </authorList>
    </citation>
    <scope>NUCLEOTIDE SEQUENCE [LARGE SCALE GENOMIC DNA]</scope>
    <source>
        <strain evidence="1 2">M0468</strain>
    </source>
</reference>
<sequence length="54" mass="6198">MALLPPDVAALLRERFEHNVRHVHQMYLDGADLVAVKAYLRSLPELELPARFQS</sequence>
<dbReference type="EMBL" id="JAMYRI010000025">
    <property type="protein sequence ID" value="MER9287829.1"/>
    <property type="molecule type" value="Genomic_DNA"/>
</dbReference>
<organism evidence="1 2">
    <name type="scientific">Mesorhizobium australicum</name>
    <dbReference type="NCBI Taxonomy" id="536018"/>
    <lineage>
        <taxon>Bacteria</taxon>
        <taxon>Pseudomonadati</taxon>
        <taxon>Pseudomonadota</taxon>
        <taxon>Alphaproteobacteria</taxon>
        <taxon>Hyphomicrobiales</taxon>
        <taxon>Phyllobacteriaceae</taxon>
        <taxon>Mesorhizobium</taxon>
    </lineage>
</organism>
<keyword evidence="2" id="KW-1185">Reference proteome</keyword>
<accession>A0ACC6T797</accession>
<evidence type="ECO:0000313" key="1">
    <source>
        <dbReference type="EMBL" id="MER9287829.1"/>
    </source>
</evidence>
<comment type="caution">
    <text evidence="1">The sequence shown here is derived from an EMBL/GenBank/DDBJ whole genome shotgun (WGS) entry which is preliminary data.</text>
</comment>
<gene>
    <name evidence="1" type="ORF">NKI81_28570</name>
</gene>
<evidence type="ECO:0000313" key="2">
    <source>
        <dbReference type="Proteomes" id="UP001480082"/>
    </source>
</evidence>